<feature type="transmembrane region" description="Helical" evidence="1">
    <location>
        <begin position="37"/>
        <end position="61"/>
    </location>
</feature>
<dbReference type="EMBL" id="BAABJI010000004">
    <property type="protein sequence ID" value="GAA4926687.1"/>
    <property type="molecule type" value="Genomic_DNA"/>
</dbReference>
<evidence type="ECO:0000256" key="1">
    <source>
        <dbReference type="SAM" id="Phobius"/>
    </source>
</evidence>
<organism evidence="2 3">
    <name type="scientific">Mucilaginibacter defluvii</name>
    <dbReference type="NCBI Taxonomy" id="1196019"/>
    <lineage>
        <taxon>Bacteria</taxon>
        <taxon>Pseudomonadati</taxon>
        <taxon>Bacteroidota</taxon>
        <taxon>Sphingobacteriia</taxon>
        <taxon>Sphingobacteriales</taxon>
        <taxon>Sphingobacteriaceae</taxon>
        <taxon>Mucilaginibacter</taxon>
    </lineage>
</organism>
<accession>A0ABP9G3F4</accession>
<reference evidence="3" key="1">
    <citation type="journal article" date="2019" name="Int. J. Syst. Evol. Microbiol.">
        <title>The Global Catalogue of Microorganisms (GCM) 10K type strain sequencing project: providing services to taxonomists for standard genome sequencing and annotation.</title>
        <authorList>
            <consortium name="The Broad Institute Genomics Platform"/>
            <consortium name="The Broad Institute Genome Sequencing Center for Infectious Disease"/>
            <person name="Wu L."/>
            <person name="Ma J."/>
        </authorList>
    </citation>
    <scope>NUCLEOTIDE SEQUENCE [LARGE SCALE GENOMIC DNA]</scope>
    <source>
        <strain evidence="3">JCM 18283</strain>
    </source>
</reference>
<protein>
    <submittedName>
        <fullName evidence="2">Uncharacterized protein</fullName>
    </submittedName>
</protein>
<comment type="caution">
    <text evidence="2">The sequence shown here is derived from an EMBL/GenBank/DDBJ whole genome shotgun (WGS) entry which is preliminary data.</text>
</comment>
<evidence type="ECO:0000313" key="3">
    <source>
        <dbReference type="Proteomes" id="UP001501436"/>
    </source>
</evidence>
<proteinExistence type="predicted"/>
<keyword evidence="1" id="KW-1133">Transmembrane helix</keyword>
<keyword evidence="3" id="KW-1185">Reference proteome</keyword>
<keyword evidence="1" id="KW-0472">Membrane</keyword>
<dbReference type="Proteomes" id="UP001501436">
    <property type="component" value="Unassembled WGS sequence"/>
</dbReference>
<evidence type="ECO:0000313" key="2">
    <source>
        <dbReference type="EMBL" id="GAA4926687.1"/>
    </source>
</evidence>
<feature type="transmembrane region" description="Helical" evidence="1">
    <location>
        <begin position="12"/>
        <end position="31"/>
    </location>
</feature>
<sequence>MNSMENANAEGHYKLLIVAIVIGLFGCFFRFAGDAAIYSWVSNIAIVIGTIIALKAVFAILGKQ</sequence>
<name>A0ABP9G3F4_9SPHI</name>
<dbReference type="RefSeq" id="WP_345333117.1">
    <property type="nucleotide sequence ID" value="NZ_BAABJI010000004.1"/>
</dbReference>
<gene>
    <name evidence="2" type="ORF">GCM10023313_33950</name>
</gene>
<keyword evidence="1" id="KW-0812">Transmembrane</keyword>